<evidence type="ECO:0000259" key="2">
    <source>
        <dbReference type="PROSITE" id="PS50181"/>
    </source>
</evidence>
<feature type="compositionally biased region" description="Polar residues" evidence="1">
    <location>
        <begin position="78"/>
        <end position="89"/>
    </location>
</feature>
<name>A0A914C109_9BILA</name>
<feature type="compositionally biased region" description="Polar residues" evidence="1">
    <location>
        <begin position="58"/>
        <end position="71"/>
    </location>
</feature>
<sequence>MEELNAKQQTLKTEETVLRATLAQRPPLPSSPPPTVYTLPVKRSSSTRLSENSDDLCTPSTSNGNEGNQTVKFERKSSSPCINSSSQEKNPFDDLPWHLLSQIFCTLELKERVIASQVCRRWYSLLTDGRCPLEDVVVLNIFERHVWKSTVSKNAGSKVQCIELIDNTYLKNIFAHCPAVNSVKVWYSKREFAQTVLEKLKECEVKMRCIDIFPYSADVSIELFHEYLPNLTGITMRPHGTDYFWSGLNLNTFPAFEKLDTLILDSFNLAGDVELPESITTLEWHNRREGSFADLRARLKKLKRLEYLQVGHADFSNDDFIKFVDAVHVSNLPKLQYLMFRFCKFSSSIKKLYLVDDSELPQSQALDRLQFLKLDLCSGSLPAIVQDFLFVTGKNLKIMSLNVISDESRSLFTQIYDNITDELNARNVSLHLGLLQKEKLKSWNVTSSENQQRPEETPYPTPPKNFANILWKFEASFVEDFPLLRSIFMGTTYPFLSELKFIQCSSIQDEILEAIALNCPRLKKLSLNCPRLKKLSLLSCNEQSTHVGILPFVKQCRQRLSKSLQIIWKRDTRRYSRPAAFFLSLMNDHADLIKGLRARFYCKQFSDHNR</sequence>
<dbReference type="WBParaSite" id="ACRNAN_Path_1426.g5596.t2">
    <property type="protein sequence ID" value="ACRNAN_Path_1426.g5596.t2"/>
    <property type="gene ID" value="ACRNAN_Path_1426.g5596"/>
</dbReference>
<dbReference type="InterPro" id="IPR032675">
    <property type="entry name" value="LRR_dom_sf"/>
</dbReference>
<dbReference type="SUPFAM" id="SSF81383">
    <property type="entry name" value="F-box domain"/>
    <property type="match status" value="1"/>
</dbReference>
<feature type="domain" description="F-box" evidence="2">
    <location>
        <begin position="89"/>
        <end position="150"/>
    </location>
</feature>
<keyword evidence="3" id="KW-1185">Reference proteome</keyword>
<evidence type="ECO:0000256" key="1">
    <source>
        <dbReference type="SAM" id="MobiDB-lite"/>
    </source>
</evidence>
<dbReference type="SUPFAM" id="SSF52047">
    <property type="entry name" value="RNI-like"/>
    <property type="match status" value="1"/>
</dbReference>
<dbReference type="PROSITE" id="PS50181">
    <property type="entry name" value="FBOX"/>
    <property type="match status" value="1"/>
</dbReference>
<reference evidence="4" key="1">
    <citation type="submission" date="2022-11" db="UniProtKB">
        <authorList>
            <consortium name="WormBaseParasite"/>
        </authorList>
    </citation>
    <scope>IDENTIFICATION</scope>
</reference>
<organism evidence="3 4">
    <name type="scientific">Acrobeloides nanus</name>
    <dbReference type="NCBI Taxonomy" id="290746"/>
    <lineage>
        <taxon>Eukaryota</taxon>
        <taxon>Metazoa</taxon>
        <taxon>Ecdysozoa</taxon>
        <taxon>Nematoda</taxon>
        <taxon>Chromadorea</taxon>
        <taxon>Rhabditida</taxon>
        <taxon>Tylenchina</taxon>
        <taxon>Cephalobomorpha</taxon>
        <taxon>Cephaloboidea</taxon>
        <taxon>Cephalobidae</taxon>
        <taxon>Acrobeloides</taxon>
    </lineage>
</organism>
<dbReference type="InterPro" id="IPR036047">
    <property type="entry name" value="F-box-like_dom_sf"/>
</dbReference>
<feature type="compositionally biased region" description="Polar residues" evidence="1">
    <location>
        <begin position="1"/>
        <end position="11"/>
    </location>
</feature>
<dbReference type="AlphaFoldDB" id="A0A914C109"/>
<dbReference type="InterPro" id="IPR001810">
    <property type="entry name" value="F-box_dom"/>
</dbReference>
<protein>
    <submittedName>
        <fullName evidence="4">F-box domain-containing protein</fullName>
    </submittedName>
</protein>
<feature type="compositionally biased region" description="Pro residues" evidence="1">
    <location>
        <begin position="26"/>
        <end position="35"/>
    </location>
</feature>
<evidence type="ECO:0000313" key="4">
    <source>
        <dbReference type="WBParaSite" id="ACRNAN_Path_1426.g5596.t2"/>
    </source>
</evidence>
<proteinExistence type="predicted"/>
<accession>A0A914C109</accession>
<dbReference type="Gene3D" id="1.20.1280.50">
    <property type="match status" value="1"/>
</dbReference>
<dbReference type="Gene3D" id="3.80.10.10">
    <property type="entry name" value="Ribonuclease Inhibitor"/>
    <property type="match status" value="1"/>
</dbReference>
<dbReference type="Pfam" id="PF00646">
    <property type="entry name" value="F-box"/>
    <property type="match status" value="1"/>
</dbReference>
<evidence type="ECO:0000313" key="3">
    <source>
        <dbReference type="Proteomes" id="UP000887540"/>
    </source>
</evidence>
<dbReference type="SMART" id="SM00256">
    <property type="entry name" value="FBOX"/>
    <property type="match status" value="1"/>
</dbReference>
<feature type="region of interest" description="Disordered" evidence="1">
    <location>
        <begin position="1"/>
        <end position="89"/>
    </location>
</feature>
<dbReference type="Proteomes" id="UP000887540">
    <property type="component" value="Unplaced"/>
</dbReference>